<evidence type="ECO:0000256" key="10">
    <source>
        <dbReference type="ARBA" id="ARBA00023163"/>
    </source>
</evidence>
<comment type="subcellular location">
    <subcellularLocation>
        <location evidence="1 11">Cytoplasm</location>
    </subcellularLocation>
</comment>
<feature type="binding site" evidence="11">
    <location>
        <position position="41"/>
    </location>
    <ligand>
        <name>[4Fe-4S] cluster</name>
        <dbReference type="ChEBI" id="CHEBI:49883"/>
    </ligand>
</feature>
<evidence type="ECO:0000256" key="11">
    <source>
        <dbReference type="HAMAP-Rule" id="MF_01479"/>
    </source>
</evidence>
<keyword evidence="8 11" id="KW-0238">DNA-binding</keyword>
<comment type="function">
    <text evidence="11">Acts as a transcriptional regulator. Probably redox-responsive. The apo- but not holo-form probably binds DNA.</text>
</comment>
<dbReference type="GO" id="GO:0045892">
    <property type="term" value="P:negative regulation of DNA-templated transcription"/>
    <property type="evidence" value="ECO:0007669"/>
    <property type="project" value="TreeGrafter"/>
</dbReference>
<evidence type="ECO:0000256" key="9">
    <source>
        <dbReference type="ARBA" id="ARBA00023157"/>
    </source>
</evidence>
<evidence type="ECO:0000256" key="3">
    <source>
        <dbReference type="ARBA" id="ARBA00022485"/>
    </source>
</evidence>
<keyword evidence="4 11" id="KW-0479">Metal-binding</keyword>
<evidence type="ECO:0000256" key="8">
    <source>
        <dbReference type="ARBA" id="ARBA00023125"/>
    </source>
</evidence>
<evidence type="ECO:0000256" key="4">
    <source>
        <dbReference type="ARBA" id="ARBA00022723"/>
    </source>
</evidence>
<feature type="binding site" evidence="11">
    <location>
        <position position="64"/>
    </location>
    <ligand>
        <name>[4Fe-4S] cluster</name>
        <dbReference type="ChEBI" id="CHEBI:49883"/>
    </ligand>
</feature>
<dbReference type="InterPro" id="IPR034768">
    <property type="entry name" value="4FE4S_WBL"/>
</dbReference>
<evidence type="ECO:0000256" key="1">
    <source>
        <dbReference type="ARBA" id="ARBA00004496"/>
    </source>
</evidence>
<keyword evidence="3 11" id="KW-0004">4Fe-4S</keyword>
<keyword evidence="7 11" id="KW-0805">Transcription regulation</keyword>
<comment type="cofactor">
    <cofactor evidence="11">
        <name>[4Fe-4S] cluster</name>
        <dbReference type="ChEBI" id="CHEBI:49883"/>
    </cofactor>
    <text evidence="11">Binds 1 [4Fe-4S] cluster per subunit. Following nitrosylation of the [4Fe-4S] cluster binds 1 [4Fe-8(NO)] cluster per subunit.</text>
</comment>
<dbReference type="HAMAP" id="MF_01479">
    <property type="entry name" value="WhiB"/>
    <property type="match status" value="1"/>
</dbReference>
<keyword evidence="9 11" id="KW-1015">Disulfide bond</keyword>
<evidence type="ECO:0000256" key="5">
    <source>
        <dbReference type="ARBA" id="ARBA00023004"/>
    </source>
</evidence>
<dbReference type="Proteomes" id="UP000075950">
    <property type="component" value="Chromosome"/>
</dbReference>
<comment type="similarity">
    <text evidence="2 11">Belongs to the WhiB family.</text>
</comment>
<dbReference type="KEGG" id="bly:A2T55_07085"/>
<name>A0A144MSG6_BRELN</name>
<keyword evidence="11" id="KW-0963">Cytoplasm</keyword>
<dbReference type="PANTHER" id="PTHR38839">
    <property type="entry name" value="TRANSCRIPTIONAL REGULATOR WHID-RELATED"/>
    <property type="match status" value="1"/>
</dbReference>
<keyword evidence="10 11" id="KW-0804">Transcription</keyword>
<keyword evidence="5 11" id="KW-0408">Iron</keyword>
<dbReference type="GO" id="GO:0045454">
    <property type="term" value="P:cell redox homeostasis"/>
    <property type="evidence" value="ECO:0007669"/>
    <property type="project" value="TreeGrafter"/>
</dbReference>
<accession>A0A144MSG6</accession>
<sequence>MAVDPSDLTPLQPDNSAVSPLSLLLGAADDGELSWQDQALCAQTDPEAFFPEKGGSTREAKRVCASCDVRSECLEYALANDERFGIWGGMSERERRRLKKKVV</sequence>
<dbReference type="GO" id="GO:0046872">
    <property type="term" value="F:metal ion binding"/>
    <property type="evidence" value="ECO:0007669"/>
    <property type="project" value="UniProtKB-KW"/>
</dbReference>
<evidence type="ECO:0000256" key="7">
    <source>
        <dbReference type="ARBA" id="ARBA00023015"/>
    </source>
</evidence>
<dbReference type="GO" id="GO:0051539">
    <property type="term" value="F:4 iron, 4 sulfur cluster binding"/>
    <property type="evidence" value="ECO:0007669"/>
    <property type="project" value="UniProtKB-UniRule"/>
</dbReference>
<comment type="PTM">
    <text evidence="11">The Fe-S cluster can be nitrosylated by nitric oxide (NO).</text>
</comment>
<evidence type="ECO:0000313" key="12">
    <source>
        <dbReference type="EMBL" id="AMT95385.1"/>
    </source>
</evidence>
<gene>
    <name evidence="11" type="primary">whiB</name>
    <name evidence="12" type="ORF">A2T55_07085</name>
</gene>
<evidence type="ECO:0000256" key="2">
    <source>
        <dbReference type="ARBA" id="ARBA00006597"/>
    </source>
</evidence>
<protein>
    <recommendedName>
        <fullName evidence="11">Transcriptional regulator WhiB</fullName>
    </recommendedName>
</protein>
<dbReference type="GO" id="GO:0047134">
    <property type="term" value="F:protein-disulfide reductase [NAD(P)H] activity"/>
    <property type="evidence" value="ECO:0007669"/>
    <property type="project" value="TreeGrafter"/>
</dbReference>
<proteinExistence type="inferred from homology"/>
<dbReference type="PROSITE" id="PS51674">
    <property type="entry name" value="4FE4S_WBL"/>
    <property type="match status" value="1"/>
</dbReference>
<dbReference type="GO" id="GO:0005737">
    <property type="term" value="C:cytoplasm"/>
    <property type="evidence" value="ECO:0007669"/>
    <property type="project" value="UniProtKB-SubCell"/>
</dbReference>
<dbReference type="GO" id="GO:0003677">
    <property type="term" value="F:DNA binding"/>
    <property type="evidence" value="ECO:0007669"/>
    <property type="project" value="UniProtKB-UniRule"/>
</dbReference>
<dbReference type="OrthoDB" id="5192305at2"/>
<evidence type="ECO:0000256" key="6">
    <source>
        <dbReference type="ARBA" id="ARBA00023014"/>
    </source>
</evidence>
<feature type="binding site" evidence="11">
    <location>
        <position position="73"/>
    </location>
    <ligand>
        <name>[4Fe-4S] cluster</name>
        <dbReference type="ChEBI" id="CHEBI:49883"/>
    </ligand>
</feature>
<keyword evidence="6 11" id="KW-0411">Iron-sulfur</keyword>
<dbReference type="Pfam" id="PF02467">
    <property type="entry name" value="Whib"/>
    <property type="match status" value="1"/>
</dbReference>
<dbReference type="EMBL" id="CP014869">
    <property type="protein sequence ID" value="AMT95385.1"/>
    <property type="molecule type" value="Genomic_DNA"/>
</dbReference>
<reference evidence="13" key="1">
    <citation type="submission" date="2016-03" db="EMBL/GenBank/DDBJ databases">
        <authorList>
            <person name="Ploux O."/>
        </authorList>
    </citation>
    <scope>NUCLEOTIDE SEQUENCE [LARGE SCALE GENOMIC DNA]</scope>
    <source>
        <strain evidence="13">BS258</strain>
    </source>
</reference>
<dbReference type="PANTHER" id="PTHR38839:SF4">
    <property type="entry name" value="TRANSCRIPTIONAL REGULATOR WHIB"/>
    <property type="match status" value="1"/>
</dbReference>
<dbReference type="GO" id="GO:0035731">
    <property type="term" value="F:dinitrosyl-iron complex binding"/>
    <property type="evidence" value="ECO:0007669"/>
    <property type="project" value="UniProtKB-UniRule"/>
</dbReference>
<dbReference type="AlphaFoldDB" id="A0A144MSG6"/>
<comment type="PTM">
    <text evidence="11">Upon Fe-S cluster removal intramolecular disulfide bonds are formed.</text>
</comment>
<feature type="binding site" evidence="11">
    <location>
        <position position="67"/>
    </location>
    <ligand>
        <name>[4Fe-4S] cluster</name>
        <dbReference type="ChEBI" id="CHEBI:49883"/>
    </ligand>
</feature>
<evidence type="ECO:0000313" key="13">
    <source>
        <dbReference type="Proteomes" id="UP000075950"/>
    </source>
</evidence>
<organism evidence="12 13">
    <name type="scientific">Brevibacterium linens</name>
    <dbReference type="NCBI Taxonomy" id="1703"/>
    <lineage>
        <taxon>Bacteria</taxon>
        <taxon>Bacillati</taxon>
        <taxon>Actinomycetota</taxon>
        <taxon>Actinomycetes</taxon>
        <taxon>Micrococcales</taxon>
        <taxon>Brevibacteriaceae</taxon>
        <taxon>Brevibacterium</taxon>
    </lineage>
</organism>
<dbReference type="InterPro" id="IPR003482">
    <property type="entry name" value="Whib"/>
</dbReference>